<dbReference type="InterPro" id="IPR017926">
    <property type="entry name" value="GATASE"/>
</dbReference>
<dbReference type="InterPro" id="IPR010139">
    <property type="entry name" value="Imidazole-glycPsynth_HisH"/>
</dbReference>
<evidence type="ECO:0000256" key="7">
    <source>
        <dbReference type="ARBA" id="ARBA00023239"/>
    </source>
</evidence>
<evidence type="ECO:0000256" key="8">
    <source>
        <dbReference type="ARBA" id="ARBA00047838"/>
    </source>
</evidence>
<comment type="caution">
    <text evidence="13">The sequence shown here is derived from an EMBL/GenBank/DDBJ whole genome shotgun (WGS) entry which is preliminary data.</text>
</comment>
<keyword evidence="7 10" id="KW-0456">Lyase</keyword>
<keyword evidence="4 10" id="KW-0378">Hydrolase</keyword>
<gene>
    <name evidence="10 13" type="primary">hisH</name>
    <name evidence="13" type="ORF">JF887_00515</name>
</gene>
<evidence type="ECO:0000313" key="13">
    <source>
        <dbReference type="EMBL" id="MBJ7607902.1"/>
    </source>
</evidence>
<dbReference type="HAMAP" id="MF_00278">
    <property type="entry name" value="HisH"/>
    <property type="match status" value="1"/>
</dbReference>
<comment type="catalytic activity">
    <reaction evidence="8 10">
        <text>5-[(5-phospho-1-deoxy-D-ribulos-1-ylimino)methylamino]-1-(5-phospho-beta-D-ribosyl)imidazole-4-carboxamide + L-glutamine = D-erythro-1-(imidazol-4-yl)glycerol 3-phosphate + 5-amino-1-(5-phospho-beta-D-ribosyl)imidazole-4-carboxamide + L-glutamate + H(+)</text>
        <dbReference type="Rhea" id="RHEA:24793"/>
        <dbReference type="ChEBI" id="CHEBI:15378"/>
        <dbReference type="ChEBI" id="CHEBI:29985"/>
        <dbReference type="ChEBI" id="CHEBI:58278"/>
        <dbReference type="ChEBI" id="CHEBI:58359"/>
        <dbReference type="ChEBI" id="CHEBI:58475"/>
        <dbReference type="ChEBI" id="CHEBI:58525"/>
        <dbReference type="EC" id="4.3.2.10"/>
    </reaction>
</comment>
<evidence type="ECO:0000256" key="9">
    <source>
        <dbReference type="ARBA" id="ARBA00049534"/>
    </source>
</evidence>
<proteinExistence type="inferred from homology"/>
<comment type="function">
    <text evidence="10">IGPS catalyzes the conversion of PRFAR and glutamine to IGP, AICAR and glutamate. The HisH subunit catalyzes the hydrolysis of glutamine to glutamate and ammonia as part of the synthesis of IGP and AICAR. The resulting ammonia molecule is channeled to the active site of HisF.</text>
</comment>
<dbReference type="Proteomes" id="UP000614410">
    <property type="component" value="Unassembled WGS sequence"/>
</dbReference>
<evidence type="ECO:0000256" key="4">
    <source>
        <dbReference type="ARBA" id="ARBA00022801"/>
    </source>
</evidence>
<comment type="subcellular location">
    <subcellularLocation>
        <location evidence="10">Cytoplasm</location>
    </subcellularLocation>
</comment>
<evidence type="ECO:0000313" key="14">
    <source>
        <dbReference type="Proteomes" id="UP000614410"/>
    </source>
</evidence>
<keyword evidence="10" id="KW-0963">Cytoplasm</keyword>
<dbReference type="SUPFAM" id="SSF52317">
    <property type="entry name" value="Class I glutamine amidotransferase-like"/>
    <property type="match status" value="1"/>
</dbReference>
<dbReference type="SMART" id="SM01211">
    <property type="entry name" value="GATase_5"/>
    <property type="match status" value="1"/>
</dbReference>
<comment type="pathway">
    <text evidence="1 10">Amino-acid biosynthesis; L-histidine biosynthesis; L-histidine from 5-phospho-alpha-D-ribose 1-diphosphate: step 5/9.</text>
</comment>
<reference evidence="13 14" key="1">
    <citation type="submission" date="2020-10" db="EMBL/GenBank/DDBJ databases">
        <title>Ca. Dormibacterota MAGs.</title>
        <authorList>
            <person name="Montgomery K."/>
        </authorList>
    </citation>
    <scope>NUCLEOTIDE SEQUENCE [LARGE SCALE GENOMIC DNA]</scope>
    <source>
        <strain evidence="13">Mitchell_Peninsula_5</strain>
    </source>
</reference>
<evidence type="ECO:0000256" key="6">
    <source>
        <dbReference type="ARBA" id="ARBA00023102"/>
    </source>
</evidence>
<dbReference type="GO" id="GO:0004359">
    <property type="term" value="F:glutaminase activity"/>
    <property type="evidence" value="ECO:0007669"/>
    <property type="project" value="UniProtKB-EC"/>
</dbReference>
<dbReference type="PROSITE" id="PS51274">
    <property type="entry name" value="GATASE_COBBQ"/>
    <property type="match status" value="1"/>
</dbReference>
<name>A0A934KHJ7_9BACT</name>
<dbReference type="AlphaFoldDB" id="A0A934KHJ7"/>
<keyword evidence="6 10" id="KW-0368">Histidine biosynthesis</keyword>
<dbReference type="CDD" id="cd01748">
    <property type="entry name" value="GATase1_IGP_Synthase"/>
    <property type="match status" value="1"/>
</dbReference>
<sequence>MSVCSPVRVGICDYGVGNLRSVERALAHGGAVAIVTDDGERLAACDGLVLPGVGAFAVAAASLRSAGLDDAVRAFAASDRPVLGVCLGFQLLFSESDEGSGGAGLGLIPGRVRRLDASRGKVPHIGWNVLAMRRDSGLLDGVADQTRVYFVHSYAAIPDDPQTVIATTDHGGEIVAAAELGNVAGTQFHPEKSAVAGLRIYANFIARCAAPVRA</sequence>
<protein>
    <recommendedName>
        <fullName evidence="10">Imidazole glycerol phosphate synthase subunit HisH</fullName>
        <ecNumber evidence="10">4.3.2.10</ecNumber>
    </recommendedName>
    <alternativeName>
        <fullName evidence="10">IGP synthase glutaminase subunit</fullName>
        <ecNumber evidence="10">3.5.1.2</ecNumber>
    </alternativeName>
    <alternativeName>
        <fullName evidence="10">IGP synthase subunit HisH</fullName>
    </alternativeName>
    <alternativeName>
        <fullName evidence="10">ImGP synthase subunit HisH</fullName>
        <shortName evidence="10">IGPS subunit HisH</shortName>
    </alternativeName>
</protein>
<feature type="active site" evidence="10 11">
    <location>
        <position position="191"/>
    </location>
</feature>
<dbReference type="PANTHER" id="PTHR42701">
    <property type="entry name" value="IMIDAZOLE GLYCEROL PHOSPHATE SYNTHASE SUBUNIT HISH"/>
    <property type="match status" value="1"/>
</dbReference>
<evidence type="ECO:0000256" key="5">
    <source>
        <dbReference type="ARBA" id="ARBA00022962"/>
    </source>
</evidence>
<comment type="subunit">
    <text evidence="2 10">Heterodimer of HisH and HisF.</text>
</comment>
<dbReference type="PANTHER" id="PTHR42701:SF1">
    <property type="entry name" value="IMIDAZOLE GLYCEROL PHOSPHATE SYNTHASE SUBUNIT HISH"/>
    <property type="match status" value="1"/>
</dbReference>
<evidence type="ECO:0000256" key="10">
    <source>
        <dbReference type="HAMAP-Rule" id="MF_00278"/>
    </source>
</evidence>
<feature type="domain" description="Glutamine amidotransferase" evidence="12">
    <location>
        <begin position="12"/>
        <end position="204"/>
    </location>
</feature>
<evidence type="ECO:0000256" key="2">
    <source>
        <dbReference type="ARBA" id="ARBA00011152"/>
    </source>
</evidence>
<organism evidence="13 14">
    <name type="scientific">Candidatus Amunia macphersoniae</name>
    <dbReference type="NCBI Taxonomy" id="3127014"/>
    <lineage>
        <taxon>Bacteria</taxon>
        <taxon>Bacillati</taxon>
        <taxon>Candidatus Dormiibacterota</taxon>
        <taxon>Candidatus Dormibacteria</taxon>
        <taxon>Candidatus Aeolococcales</taxon>
        <taxon>Candidatus Aeolococcaceae</taxon>
        <taxon>Candidatus Amunia</taxon>
    </lineage>
</organism>
<dbReference type="GO" id="GO:0000105">
    <property type="term" value="P:L-histidine biosynthetic process"/>
    <property type="evidence" value="ECO:0007669"/>
    <property type="project" value="UniProtKB-UniRule"/>
</dbReference>
<evidence type="ECO:0000256" key="1">
    <source>
        <dbReference type="ARBA" id="ARBA00005091"/>
    </source>
</evidence>
<dbReference type="EMBL" id="JAEKNN010000004">
    <property type="protein sequence ID" value="MBJ7607902.1"/>
    <property type="molecule type" value="Genomic_DNA"/>
</dbReference>
<keyword evidence="5 10" id="KW-0315">Glutamine amidotransferase</keyword>
<dbReference type="NCBIfam" id="TIGR01855">
    <property type="entry name" value="IMP_synth_hisH"/>
    <property type="match status" value="1"/>
</dbReference>
<dbReference type="GO" id="GO:0005737">
    <property type="term" value="C:cytoplasm"/>
    <property type="evidence" value="ECO:0007669"/>
    <property type="project" value="UniProtKB-SubCell"/>
</dbReference>
<feature type="active site" description="Nucleophile" evidence="10 11">
    <location>
        <position position="86"/>
    </location>
</feature>
<dbReference type="EC" id="3.5.1.2" evidence="10"/>
<dbReference type="PIRSF" id="PIRSF000495">
    <property type="entry name" value="Amidotransf_hisH"/>
    <property type="match status" value="1"/>
</dbReference>
<dbReference type="EC" id="4.3.2.10" evidence="10"/>
<comment type="catalytic activity">
    <reaction evidence="9 10">
        <text>L-glutamine + H2O = L-glutamate + NH4(+)</text>
        <dbReference type="Rhea" id="RHEA:15889"/>
        <dbReference type="ChEBI" id="CHEBI:15377"/>
        <dbReference type="ChEBI" id="CHEBI:28938"/>
        <dbReference type="ChEBI" id="CHEBI:29985"/>
        <dbReference type="ChEBI" id="CHEBI:58359"/>
        <dbReference type="EC" id="3.5.1.2"/>
    </reaction>
</comment>
<accession>A0A934KHJ7</accession>
<evidence type="ECO:0000256" key="11">
    <source>
        <dbReference type="PIRSR" id="PIRSR000495-1"/>
    </source>
</evidence>
<dbReference type="GO" id="GO:0016829">
    <property type="term" value="F:lyase activity"/>
    <property type="evidence" value="ECO:0007669"/>
    <property type="project" value="UniProtKB-KW"/>
</dbReference>
<feature type="active site" evidence="10 11">
    <location>
        <position position="189"/>
    </location>
</feature>
<dbReference type="PROSITE" id="PS51273">
    <property type="entry name" value="GATASE_TYPE_1"/>
    <property type="match status" value="1"/>
</dbReference>
<keyword evidence="3 10" id="KW-0028">Amino-acid biosynthesis</keyword>
<dbReference type="InterPro" id="IPR029062">
    <property type="entry name" value="Class_I_gatase-like"/>
</dbReference>
<evidence type="ECO:0000256" key="3">
    <source>
        <dbReference type="ARBA" id="ARBA00022605"/>
    </source>
</evidence>
<evidence type="ECO:0000259" key="12">
    <source>
        <dbReference type="Pfam" id="PF00117"/>
    </source>
</evidence>
<dbReference type="Gene3D" id="3.40.50.880">
    <property type="match status" value="1"/>
</dbReference>
<dbReference type="Pfam" id="PF00117">
    <property type="entry name" value="GATase"/>
    <property type="match status" value="1"/>
</dbReference>
<dbReference type="GO" id="GO:0000107">
    <property type="term" value="F:imidazoleglycerol-phosphate synthase activity"/>
    <property type="evidence" value="ECO:0007669"/>
    <property type="project" value="UniProtKB-UniRule"/>
</dbReference>